<evidence type="ECO:0000313" key="4">
    <source>
        <dbReference type="EMBL" id="KEZ77866.1"/>
    </source>
</evidence>
<protein>
    <submittedName>
        <fullName evidence="4">Putative ATP-grasp enzyme</fullName>
    </submittedName>
</protein>
<dbReference type="eggNOG" id="COG3919">
    <property type="taxonomic scope" value="Bacteria"/>
</dbReference>
<name>A0A084IMD2_SALHC</name>
<dbReference type="EMBL" id="APNK01000008">
    <property type="protein sequence ID" value="KEZ77866.1"/>
    <property type="molecule type" value="Genomic_DNA"/>
</dbReference>
<dbReference type="RefSeq" id="WP_051883243.1">
    <property type="nucleotide sequence ID" value="NZ_APNK01000008.1"/>
</dbReference>
<dbReference type="InterPro" id="IPR011761">
    <property type="entry name" value="ATP-grasp"/>
</dbReference>
<dbReference type="GO" id="GO:0005524">
    <property type="term" value="F:ATP binding"/>
    <property type="evidence" value="ECO:0007669"/>
    <property type="project" value="UniProtKB-UniRule"/>
</dbReference>
<reference evidence="4 5" key="1">
    <citation type="submission" date="2013-03" db="EMBL/GenBank/DDBJ databases">
        <title>Salinisphaera hydrothermalis C41B8 Genome Sequencing.</title>
        <authorList>
            <person name="Li C."/>
            <person name="Lai Q."/>
            <person name="Shao Z."/>
        </authorList>
    </citation>
    <scope>NUCLEOTIDE SEQUENCE [LARGE SCALE GENOMIC DNA]</scope>
    <source>
        <strain evidence="4 5">C41B8</strain>
    </source>
</reference>
<evidence type="ECO:0000259" key="3">
    <source>
        <dbReference type="PROSITE" id="PS50975"/>
    </source>
</evidence>
<organism evidence="4 5">
    <name type="scientific">Salinisphaera hydrothermalis (strain C41B8)</name>
    <dbReference type="NCBI Taxonomy" id="1304275"/>
    <lineage>
        <taxon>Bacteria</taxon>
        <taxon>Pseudomonadati</taxon>
        <taxon>Pseudomonadota</taxon>
        <taxon>Gammaproteobacteria</taxon>
        <taxon>Salinisphaerales</taxon>
        <taxon>Salinisphaeraceae</taxon>
        <taxon>Salinisphaera</taxon>
    </lineage>
</organism>
<keyword evidence="2" id="KW-1133">Transmembrane helix</keyword>
<sequence length="405" mass="44332">MIGDRLRYRQRRSGAAGQRPAAVVVGGGLNALGVVRSLAAARVDVHLLAGSHAMPAARSRYARVHCYDDTTADRIVPALIDWAARFPATSRRPLILTEEEKVAAVSTQRERLTQDFVLQLPPEASVTRLLHKDGFRAAAEAGGYCVPRSRRIRSSQDLGGLTTLVPPLVIKPAGRQSAFLAHFPRALRVESVDAAREQLEQMLTVSDDIVVQEWIDGDDSTIYFCLQCLPQDGGEPVSFVGRKLRAWPRQTGGTARCVAAPEAADALVPITTRFFQGEGVIGLAGMEYKWRAATQEYVMIEPTIGRTDHQEEIATLNGINLPWAAYCQAVGVEAPRATPVTPARIWKDPMADANAAAEYPEIAVPASHDAQVIDALWRWDDPAPGLLGLYCRARRRFRRLATRAS</sequence>
<dbReference type="AlphaFoldDB" id="A0A084IMD2"/>
<evidence type="ECO:0000256" key="2">
    <source>
        <dbReference type="SAM" id="Phobius"/>
    </source>
</evidence>
<keyword evidence="5" id="KW-1185">Reference proteome</keyword>
<dbReference type="Proteomes" id="UP000028302">
    <property type="component" value="Unassembled WGS sequence"/>
</dbReference>
<evidence type="ECO:0000313" key="5">
    <source>
        <dbReference type="Proteomes" id="UP000028302"/>
    </source>
</evidence>
<proteinExistence type="predicted"/>
<keyword evidence="2" id="KW-0472">Membrane</keyword>
<dbReference type="Gene3D" id="3.30.470.20">
    <property type="entry name" value="ATP-grasp fold, B domain"/>
    <property type="match status" value="1"/>
</dbReference>
<feature type="transmembrane region" description="Helical" evidence="2">
    <location>
        <begin position="21"/>
        <end position="39"/>
    </location>
</feature>
<dbReference type="SUPFAM" id="SSF56059">
    <property type="entry name" value="Glutathione synthetase ATP-binding domain-like"/>
    <property type="match status" value="1"/>
</dbReference>
<dbReference type="STRING" id="1304275.C41B8_07462"/>
<keyword evidence="2" id="KW-0812">Transmembrane</keyword>
<keyword evidence="1" id="KW-0547">Nucleotide-binding</keyword>
<feature type="domain" description="ATP-grasp" evidence="3">
    <location>
        <begin position="136"/>
        <end position="330"/>
    </location>
</feature>
<dbReference type="OrthoDB" id="5372487at2"/>
<comment type="caution">
    <text evidence="4">The sequence shown here is derived from an EMBL/GenBank/DDBJ whole genome shotgun (WGS) entry which is preliminary data.</text>
</comment>
<accession>A0A084IMD2</accession>
<dbReference type="PROSITE" id="PS50975">
    <property type="entry name" value="ATP_GRASP"/>
    <property type="match status" value="1"/>
</dbReference>
<evidence type="ECO:0000256" key="1">
    <source>
        <dbReference type="PROSITE-ProRule" id="PRU00409"/>
    </source>
</evidence>
<dbReference type="GO" id="GO:0046872">
    <property type="term" value="F:metal ion binding"/>
    <property type="evidence" value="ECO:0007669"/>
    <property type="project" value="InterPro"/>
</dbReference>
<keyword evidence="1" id="KW-0067">ATP-binding</keyword>
<gene>
    <name evidence="4" type="ORF">C41B8_07462</name>
</gene>